<evidence type="ECO:0000313" key="2">
    <source>
        <dbReference type="Proteomes" id="UP001516400"/>
    </source>
</evidence>
<name>A0ABD2NUX9_9CUCU</name>
<reference evidence="1 2" key="1">
    <citation type="journal article" date="2021" name="BMC Biol.">
        <title>Horizontally acquired antibacterial genes associated with adaptive radiation of ladybird beetles.</title>
        <authorList>
            <person name="Li H.S."/>
            <person name="Tang X.F."/>
            <person name="Huang Y.H."/>
            <person name="Xu Z.Y."/>
            <person name="Chen M.L."/>
            <person name="Du X.Y."/>
            <person name="Qiu B.Y."/>
            <person name="Chen P.T."/>
            <person name="Zhang W."/>
            <person name="Slipinski A."/>
            <person name="Escalona H.E."/>
            <person name="Waterhouse R.M."/>
            <person name="Zwick A."/>
            <person name="Pang H."/>
        </authorList>
    </citation>
    <scope>NUCLEOTIDE SEQUENCE [LARGE SCALE GENOMIC DNA]</scope>
    <source>
        <strain evidence="1">SYSU2018</strain>
    </source>
</reference>
<gene>
    <name evidence="1" type="ORF">HHI36_005511</name>
</gene>
<organism evidence="1 2">
    <name type="scientific">Cryptolaemus montrouzieri</name>
    <dbReference type="NCBI Taxonomy" id="559131"/>
    <lineage>
        <taxon>Eukaryota</taxon>
        <taxon>Metazoa</taxon>
        <taxon>Ecdysozoa</taxon>
        <taxon>Arthropoda</taxon>
        <taxon>Hexapoda</taxon>
        <taxon>Insecta</taxon>
        <taxon>Pterygota</taxon>
        <taxon>Neoptera</taxon>
        <taxon>Endopterygota</taxon>
        <taxon>Coleoptera</taxon>
        <taxon>Polyphaga</taxon>
        <taxon>Cucujiformia</taxon>
        <taxon>Coccinelloidea</taxon>
        <taxon>Coccinellidae</taxon>
        <taxon>Scymninae</taxon>
        <taxon>Scymnini</taxon>
        <taxon>Cryptolaemus</taxon>
    </lineage>
</organism>
<comment type="caution">
    <text evidence="1">The sequence shown here is derived from an EMBL/GenBank/DDBJ whole genome shotgun (WGS) entry which is preliminary data.</text>
</comment>
<keyword evidence="2" id="KW-1185">Reference proteome</keyword>
<evidence type="ECO:0000313" key="1">
    <source>
        <dbReference type="EMBL" id="KAL3282324.1"/>
    </source>
</evidence>
<protein>
    <submittedName>
        <fullName evidence="1">Uncharacterized protein</fullName>
    </submittedName>
</protein>
<dbReference type="EMBL" id="JABFTP020000144">
    <property type="protein sequence ID" value="KAL3282324.1"/>
    <property type="molecule type" value="Genomic_DNA"/>
</dbReference>
<dbReference type="AlphaFoldDB" id="A0ABD2NUX9"/>
<sequence>MDIGEKILHNSISFLQSVSAAMPNKFAAAKSFYATKSSILQLKDNESKRLKIWKKEDMKCTRCCLSFNDYPPQVYLLRKKRPNRFAAKVTRKIEKKYPLTRYQLKYSERLKNINTRTIIRRCQQCKNEVKQCFKMPSYKLISLVNKN</sequence>
<proteinExistence type="predicted"/>
<accession>A0ABD2NUX9</accession>
<dbReference type="Proteomes" id="UP001516400">
    <property type="component" value="Unassembled WGS sequence"/>
</dbReference>